<keyword evidence="2" id="KW-0963">Cytoplasm</keyword>
<dbReference type="OrthoDB" id="302966at2759"/>
<dbReference type="GeneID" id="111293462"/>
<sequence>MGQDDHKGENFKRCPLCFVMVSQKDLYTIYIENVRQYYVGDTIEFMLLTRQKDSFVPYQKNKKETSTMQCDGKVIYDPFSKFTFTSDVCLSVRQVMSELYSWLARADAGLVDDLEKLPYVCAAMEQLQQRKKYWNEHRASNSNKAILNTICKVEPHGLTTNAFEANDISNGGSGLDQFTVGTESLEAQDTFLYSSYEESKNLQEHLGGSRDAKGNDFYNFYQAVDGQHIILHPLNVKCLLHHYGIYDSFPHRFDGNCDLLFTMCIKIWDNEIQKYLYNSGPFLSVMCVYVLHPKWLKKNKWKDFRVGNRHSVGGSKEALSIFKSFFLNDYFSGISLLFQLCEIDLSGVLPPDALLPFMDEIQKRDKQRKQLARKVIPSERKEKIKAEIAAVQFTPMITSFVLSSYDDSPTFSMGDFEVCLAFYFGVFLMFDLSGPSNIMRNLYSVEMVFSLSWWVLDLCSLTSALVSSTVISSSPPVAGERKLFSNVTRLGFAAGYDSPSLKFEDGNTVHYNEVAIDSTGVAGSRNSGTPSFANVITRAKAVETWETPKMNEMGKKGKKSSRLLLSTAGGRRY</sequence>
<evidence type="ECO:0000256" key="3">
    <source>
        <dbReference type="SAM" id="MobiDB-lite"/>
    </source>
</evidence>
<dbReference type="AlphaFoldDB" id="A0A6P5YN28"/>
<keyword evidence="4" id="KW-1185">Reference proteome</keyword>
<protein>
    <submittedName>
        <fullName evidence="5">Uncharacterized protein LOC111293462</fullName>
    </submittedName>
</protein>
<proteinExistence type="predicted"/>
<reference evidence="5" key="1">
    <citation type="submission" date="2025-08" db="UniProtKB">
        <authorList>
            <consortium name="RefSeq"/>
        </authorList>
    </citation>
    <scope>IDENTIFICATION</scope>
    <source>
        <tissue evidence="5">Fruit stalk</tissue>
    </source>
</reference>
<comment type="subcellular location">
    <subcellularLocation>
        <location evidence="1">Cytoplasm</location>
    </subcellularLocation>
</comment>
<dbReference type="KEGG" id="dzi:111293462"/>
<dbReference type="PANTHER" id="PTHR12983:SF9">
    <property type="entry name" value="E3 UBIQUITIN-PROTEIN LIGASE RNF10"/>
    <property type="match status" value="1"/>
</dbReference>
<dbReference type="GO" id="GO:0000976">
    <property type="term" value="F:transcription cis-regulatory region binding"/>
    <property type="evidence" value="ECO:0007669"/>
    <property type="project" value="TreeGrafter"/>
</dbReference>
<dbReference type="Proteomes" id="UP000515121">
    <property type="component" value="Unplaced"/>
</dbReference>
<evidence type="ECO:0000313" key="5">
    <source>
        <dbReference type="RefSeq" id="XP_022741924.1"/>
    </source>
</evidence>
<dbReference type="InterPro" id="IPR039739">
    <property type="entry name" value="MAG2/RNF10"/>
</dbReference>
<dbReference type="GO" id="GO:0005737">
    <property type="term" value="C:cytoplasm"/>
    <property type="evidence" value="ECO:0007669"/>
    <property type="project" value="UniProtKB-SubCell"/>
</dbReference>
<dbReference type="PANTHER" id="PTHR12983">
    <property type="entry name" value="RING FINGER 10 FAMILY MEMBER"/>
    <property type="match status" value="1"/>
</dbReference>
<accession>A0A6P5YN28</accession>
<name>A0A6P5YN28_DURZI</name>
<dbReference type="GO" id="GO:0045944">
    <property type="term" value="P:positive regulation of transcription by RNA polymerase II"/>
    <property type="evidence" value="ECO:0007669"/>
    <property type="project" value="TreeGrafter"/>
</dbReference>
<gene>
    <name evidence="5" type="primary">LOC111293462</name>
</gene>
<evidence type="ECO:0000313" key="4">
    <source>
        <dbReference type="Proteomes" id="UP000515121"/>
    </source>
</evidence>
<evidence type="ECO:0000256" key="1">
    <source>
        <dbReference type="ARBA" id="ARBA00004496"/>
    </source>
</evidence>
<evidence type="ECO:0000256" key="2">
    <source>
        <dbReference type="ARBA" id="ARBA00022490"/>
    </source>
</evidence>
<organism evidence="4 5">
    <name type="scientific">Durio zibethinus</name>
    <name type="common">Durian</name>
    <dbReference type="NCBI Taxonomy" id="66656"/>
    <lineage>
        <taxon>Eukaryota</taxon>
        <taxon>Viridiplantae</taxon>
        <taxon>Streptophyta</taxon>
        <taxon>Embryophyta</taxon>
        <taxon>Tracheophyta</taxon>
        <taxon>Spermatophyta</taxon>
        <taxon>Magnoliopsida</taxon>
        <taxon>eudicotyledons</taxon>
        <taxon>Gunneridae</taxon>
        <taxon>Pentapetalae</taxon>
        <taxon>rosids</taxon>
        <taxon>malvids</taxon>
        <taxon>Malvales</taxon>
        <taxon>Malvaceae</taxon>
        <taxon>Helicteroideae</taxon>
        <taxon>Durio</taxon>
    </lineage>
</organism>
<dbReference type="RefSeq" id="XP_022741924.1">
    <property type="nucleotide sequence ID" value="XM_022886189.1"/>
</dbReference>
<feature type="region of interest" description="Disordered" evidence="3">
    <location>
        <begin position="551"/>
        <end position="573"/>
    </location>
</feature>